<gene>
    <name evidence="1" type="ORF">DJ568_06385</name>
</gene>
<name>A0A367GPY3_9SPHI</name>
<evidence type="ECO:0000313" key="1">
    <source>
        <dbReference type="EMBL" id="RCH55517.1"/>
    </source>
</evidence>
<dbReference type="AlphaFoldDB" id="A0A367GPY3"/>
<organism evidence="1 2">
    <name type="scientific">Mucilaginibacter hurinus</name>
    <dbReference type="NCBI Taxonomy" id="2201324"/>
    <lineage>
        <taxon>Bacteria</taxon>
        <taxon>Pseudomonadati</taxon>
        <taxon>Bacteroidota</taxon>
        <taxon>Sphingobacteriia</taxon>
        <taxon>Sphingobacteriales</taxon>
        <taxon>Sphingobacteriaceae</taxon>
        <taxon>Mucilaginibacter</taxon>
    </lineage>
</organism>
<protein>
    <submittedName>
        <fullName evidence="1">Uncharacterized protein</fullName>
    </submittedName>
</protein>
<proteinExistence type="predicted"/>
<reference evidence="1 2" key="1">
    <citation type="submission" date="2018-05" db="EMBL/GenBank/DDBJ databases">
        <title>Mucilaginibacter hurinus sp. nov., isolated from briquette warehouse soil.</title>
        <authorList>
            <person name="Choi L."/>
        </authorList>
    </citation>
    <scope>NUCLEOTIDE SEQUENCE [LARGE SCALE GENOMIC DNA]</scope>
    <source>
        <strain evidence="1 2">ZR32</strain>
    </source>
</reference>
<accession>A0A367GPY3</accession>
<sequence>MIERPVAEDAIENQVDANKNQQETYKAGKFFHNTGFISQYYNKKKLLKPSFNLPVINEYTKNKTLWQV</sequence>
<evidence type="ECO:0000313" key="2">
    <source>
        <dbReference type="Proteomes" id="UP000253209"/>
    </source>
</evidence>
<dbReference type="Proteomes" id="UP000253209">
    <property type="component" value="Unassembled WGS sequence"/>
</dbReference>
<dbReference type="EMBL" id="QGDC01000003">
    <property type="protein sequence ID" value="RCH55517.1"/>
    <property type="molecule type" value="Genomic_DNA"/>
</dbReference>
<comment type="caution">
    <text evidence="1">The sequence shown here is derived from an EMBL/GenBank/DDBJ whole genome shotgun (WGS) entry which is preliminary data.</text>
</comment>
<keyword evidence="2" id="KW-1185">Reference proteome</keyword>